<dbReference type="PANTHER" id="PTHR43570">
    <property type="entry name" value="ALDEHYDE DEHYDROGENASE"/>
    <property type="match status" value="1"/>
</dbReference>
<dbReference type="InterPro" id="IPR016163">
    <property type="entry name" value="Ald_DH_C"/>
</dbReference>
<reference evidence="6 7" key="1">
    <citation type="journal article" date="2011" name="Proc. Natl. Acad. Sci. U.S.A.">
        <title>Genetic diversity and population structure of the endangered marsupial Sarcophilus harrisii (Tasmanian devil).</title>
        <authorList>
            <person name="Miller W."/>
            <person name="Hayes V.M."/>
            <person name="Ratan A."/>
            <person name="Petersen D.C."/>
            <person name="Wittekindt N.E."/>
            <person name="Miller J."/>
            <person name="Walenz B."/>
            <person name="Knight J."/>
            <person name="Qi J."/>
            <person name="Zhao F."/>
            <person name="Wang Q."/>
            <person name="Bedoya-Reina O.C."/>
            <person name="Katiyar N."/>
            <person name="Tomsho L.P."/>
            <person name="Kasson L.M."/>
            <person name="Hardie R.A."/>
            <person name="Woodbridge P."/>
            <person name="Tindall E.A."/>
            <person name="Bertelsen M.F."/>
            <person name="Dixon D."/>
            <person name="Pyecroft S."/>
            <person name="Helgen K.M."/>
            <person name="Lesk A.M."/>
            <person name="Pringle T.H."/>
            <person name="Patterson N."/>
            <person name="Zhang Y."/>
            <person name="Kreiss A."/>
            <person name="Woods G.M."/>
            <person name="Jones M.E."/>
            <person name="Schuster S.C."/>
        </authorList>
    </citation>
    <scope>NUCLEOTIDE SEQUENCE [LARGE SCALE GENOMIC DNA]</scope>
</reference>
<dbReference type="Gene3D" id="3.40.605.10">
    <property type="entry name" value="Aldehyde Dehydrogenase, Chain A, domain 1"/>
    <property type="match status" value="1"/>
</dbReference>
<sequence>MGRLWALSGMMGGRNLGIVADDLAVPPKSLPSQHPSGSSLSQPSFEAEISEIVLCEEEIQLALNNLHKWVKDEPVEKNLVTQLDSAFIRKEPYGVALIIAPWNYPLNLLLVPLVGAIAAGETRLQAPSLRQLPLLSLPDLNCFTMVLGGPREATLLLKNKFDYIFFTGEEPRRGWIVMAAASQHLTPITLELGGKNPCYVDDNCDLQNVANRVAWFRFFNAGQTCVAPDYVLCSPEMREKLLPALQHAVTQFYGKDPQSSPDLARIISPKHFLRARGLLGSGRVAFGGQSDEQERYIAPTVLVDVKETDPVMQEEIFGPILPILTVSGVEEAIAFIRKREKPLALFAFSNDWKVVNKVLDQTSSGTFAGNDGFTFMTIISMPFGGVGHSGMGKYHGKFTFDTFSHGRGCVLQSPHLEFINKLRYPPYSQGRQRLLVWLLKLGRGGPDLLSCVGCSIPCLSQPQIPCLSPIMVISLALDLPRLEKKGCFYIKVAISTLTNKIVRSQVQL</sequence>
<dbReference type="GO" id="GO:0004029">
    <property type="term" value="F:aldehyde dehydrogenase (NAD+) activity"/>
    <property type="evidence" value="ECO:0007669"/>
    <property type="project" value="TreeGrafter"/>
</dbReference>
<evidence type="ECO:0000256" key="3">
    <source>
        <dbReference type="PROSITE-ProRule" id="PRU10007"/>
    </source>
</evidence>
<dbReference type="Proteomes" id="UP000007648">
    <property type="component" value="Unassembled WGS sequence"/>
</dbReference>
<keyword evidence="7" id="KW-1185">Reference proteome</keyword>
<accession>A0A7N4NLN5</accession>
<dbReference type="AlphaFoldDB" id="A0A7N4NLN5"/>
<evidence type="ECO:0000313" key="7">
    <source>
        <dbReference type="Proteomes" id="UP000007648"/>
    </source>
</evidence>
<name>A0A7N4NLN5_SARHA</name>
<dbReference type="Gene3D" id="3.40.309.10">
    <property type="entry name" value="Aldehyde Dehydrogenase, Chain A, domain 2"/>
    <property type="match status" value="1"/>
</dbReference>
<reference evidence="6" key="2">
    <citation type="submission" date="2025-08" db="UniProtKB">
        <authorList>
            <consortium name="Ensembl"/>
        </authorList>
    </citation>
    <scope>IDENTIFICATION</scope>
</reference>
<feature type="active site" evidence="3">
    <location>
        <position position="191"/>
    </location>
</feature>
<dbReference type="GO" id="GO:0006081">
    <property type="term" value="P:aldehyde metabolic process"/>
    <property type="evidence" value="ECO:0007669"/>
    <property type="project" value="InterPro"/>
</dbReference>
<dbReference type="InterPro" id="IPR015590">
    <property type="entry name" value="Aldehyde_DH_dom"/>
</dbReference>
<dbReference type="GO" id="GO:0004028">
    <property type="term" value="F:3-chloroallyl aldehyde dehydrogenase activity"/>
    <property type="evidence" value="ECO:0007669"/>
    <property type="project" value="TreeGrafter"/>
</dbReference>
<dbReference type="PROSITE" id="PS00687">
    <property type="entry name" value="ALDEHYDE_DEHYDR_GLU"/>
    <property type="match status" value="1"/>
</dbReference>
<dbReference type="InParanoid" id="A0A7N4NLN5"/>
<dbReference type="InterPro" id="IPR016162">
    <property type="entry name" value="Ald_DH_N"/>
</dbReference>
<dbReference type="GeneTree" id="ENSGT00940000155904"/>
<comment type="similarity">
    <text evidence="1 4">Belongs to the aldehyde dehydrogenase family.</text>
</comment>
<dbReference type="InterPro" id="IPR016161">
    <property type="entry name" value="Ald_DH/histidinol_DH"/>
</dbReference>
<dbReference type="Pfam" id="PF00171">
    <property type="entry name" value="Aldedh"/>
    <property type="match status" value="1"/>
</dbReference>
<dbReference type="InterPro" id="IPR029510">
    <property type="entry name" value="Ald_DH_CS_GLU"/>
</dbReference>
<evidence type="ECO:0000256" key="1">
    <source>
        <dbReference type="ARBA" id="ARBA00009986"/>
    </source>
</evidence>
<keyword evidence="2 4" id="KW-0560">Oxidoreductase</keyword>
<evidence type="ECO:0000256" key="2">
    <source>
        <dbReference type="ARBA" id="ARBA00023002"/>
    </source>
</evidence>
<dbReference type="InterPro" id="IPR012394">
    <property type="entry name" value="Aldehyde_DH_NAD(P)"/>
</dbReference>
<reference evidence="6" key="3">
    <citation type="submission" date="2025-09" db="UniProtKB">
        <authorList>
            <consortium name="Ensembl"/>
        </authorList>
    </citation>
    <scope>IDENTIFICATION</scope>
</reference>
<evidence type="ECO:0000256" key="4">
    <source>
        <dbReference type="RuleBase" id="RU003345"/>
    </source>
</evidence>
<organism evidence="6 7">
    <name type="scientific">Sarcophilus harrisii</name>
    <name type="common">Tasmanian devil</name>
    <name type="synonym">Sarcophilus laniarius</name>
    <dbReference type="NCBI Taxonomy" id="9305"/>
    <lineage>
        <taxon>Eukaryota</taxon>
        <taxon>Metazoa</taxon>
        <taxon>Chordata</taxon>
        <taxon>Craniata</taxon>
        <taxon>Vertebrata</taxon>
        <taxon>Euteleostomi</taxon>
        <taxon>Mammalia</taxon>
        <taxon>Metatheria</taxon>
        <taxon>Dasyuromorphia</taxon>
        <taxon>Dasyuridae</taxon>
        <taxon>Sarcophilus</taxon>
    </lineage>
</organism>
<evidence type="ECO:0000259" key="5">
    <source>
        <dbReference type="Pfam" id="PF00171"/>
    </source>
</evidence>
<gene>
    <name evidence="6" type="primary">LOC100933346</name>
</gene>
<dbReference type="PANTHER" id="PTHR43570:SF2">
    <property type="entry name" value="ALDEHYDE DEHYDROGENASE FAMILY 3 MEMBER B1"/>
    <property type="match status" value="1"/>
</dbReference>
<dbReference type="GO" id="GO:0005737">
    <property type="term" value="C:cytoplasm"/>
    <property type="evidence" value="ECO:0007669"/>
    <property type="project" value="TreeGrafter"/>
</dbReference>
<feature type="domain" description="Aldehyde dehydrogenase" evidence="5">
    <location>
        <begin position="57"/>
        <end position="404"/>
    </location>
</feature>
<dbReference type="SUPFAM" id="SSF53720">
    <property type="entry name" value="ALDH-like"/>
    <property type="match status" value="1"/>
</dbReference>
<dbReference type="FunFam" id="3.40.309.10:FF:000003">
    <property type="entry name" value="Aldehyde dehydrogenase"/>
    <property type="match status" value="1"/>
</dbReference>
<dbReference type="PROSITE" id="PS00070">
    <property type="entry name" value="ALDEHYDE_DEHYDR_CYS"/>
    <property type="match status" value="1"/>
</dbReference>
<dbReference type="Ensembl" id="ENSSHAT00000030527.1">
    <property type="protein sequence ID" value="ENSSHAP00000025026.1"/>
    <property type="gene ID" value="ENSSHAG00000024605.1"/>
</dbReference>
<dbReference type="InterPro" id="IPR016160">
    <property type="entry name" value="Ald_DH_CS_CYS"/>
</dbReference>
<proteinExistence type="inferred from homology"/>
<evidence type="ECO:0000313" key="6">
    <source>
        <dbReference type="Ensembl" id="ENSSHAP00000025026.1"/>
    </source>
</evidence>
<protein>
    <recommendedName>
        <fullName evidence="5">Aldehyde dehydrogenase domain-containing protein</fullName>
    </recommendedName>
</protein>